<name>A0A1I5RPN0_9BACT</name>
<dbReference type="Proteomes" id="UP000199031">
    <property type="component" value="Unassembled WGS sequence"/>
</dbReference>
<dbReference type="InterPro" id="IPR016181">
    <property type="entry name" value="Acyl_CoA_acyltransferase"/>
</dbReference>
<dbReference type="Gene3D" id="3.40.630.30">
    <property type="match status" value="1"/>
</dbReference>
<dbReference type="STRING" id="1465490.SAMN05444277_101355"/>
<feature type="domain" description="N-acetyltransferase" evidence="2">
    <location>
        <begin position="5"/>
        <end position="145"/>
    </location>
</feature>
<evidence type="ECO:0000313" key="3">
    <source>
        <dbReference type="EMBL" id="SFP60453.1"/>
    </source>
</evidence>
<gene>
    <name evidence="3" type="ORF">SAMN05444277_101355</name>
</gene>
<dbReference type="InterPro" id="IPR050769">
    <property type="entry name" value="NAT_camello-type"/>
</dbReference>
<dbReference type="GO" id="GO:0008080">
    <property type="term" value="F:N-acetyltransferase activity"/>
    <property type="evidence" value="ECO:0007669"/>
    <property type="project" value="InterPro"/>
</dbReference>
<keyword evidence="4" id="KW-1185">Reference proteome</keyword>
<keyword evidence="1" id="KW-0808">Transferase</keyword>
<keyword evidence="3" id="KW-0689">Ribosomal protein</keyword>
<dbReference type="PANTHER" id="PTHR13947:SF37">
    <property type="entry name" value="LD18367P"/>
    <property type="match status" value="1"/>
</dbReference>
<dbReference type="CDD" id="cd04301">
    <property type="entry name" value="NAT_SF"/>
    <property type="match status" value="1"/>
</dbReference>
<dbReference type="RefSeq" id="WP_143075722.1">
    <property type="nucleotide sequence ID" value="NZ_FOXQ01000001.1"/>
</dbReference>
<dbReference type="InterPro" id="IPR000182">
    <property type="entry name" value="GNAT_dom"/>
</dbReference>
<dbReference type="EMBL" id="FOXQ01000001">
    <property type="protein sequence ID" value="SFP60453.1"/>
    <property type="molecule type" value="Genomic_DNA"/>
</dbReference>
<protein>
    <submittedName>
        <fullName evidence="3">Ribosomal protein S18 acetylase RimI</fullName>
    </submittedName>
</protein>
<accession>A0A1I5RPN0</accession>
<dbReference type="AlphaFoldDB" id="A0A1I5RPN0"/>
<sequence>MMQEIFIRRMQIEDAEAVNMLTGQLGYSIDIAQVKCNLELLLNDDDAAAFVAVLNNRVIGWMTVAGVITLESSPYCEIRGLIVDEQLRNKQIGKALIEKTKQWCRDNKRERLRVRCNVVRNASHAFYLHLGFKEKKEQKIFEMDV</sequence>
<dbReference type="Pfam" id="PF00583">
    <property type="entry name" value="Acetyltransf_1"/>
    <property type="match status" value="1"/>
</dbReference>
<reference evidence="3 4" key="1">
    <citation type="submission" date="2016-10" db="EMBL/GenBank/DDBJ databases">
        <authorList>
            <person name="de Groot N.N."/>
        </authorList>
    </citation>
    <scope>NUCLEOTIDE SEQUENCE [LARGE SCALE GENOMIC DNA]</scope>
    <source>
        <strain evidence="3 4">DSM 28286</strain>
    </source>
</reference>
<keyword evidence="3" id="KW-0687">Ribonucleoprotein</keyword>
<dbReference type="GO" id="GO:0005840">
    <property type="term" value="C:ribosome"/>
    <property type="evidence" value="ECO:0007669"/>
    <property type="project" value="UniProtKB-KW"/>
</dbReference>
<dbReference type="PANTHER" id="PTHR13947">
    <property type="entry name" value="GNAT FAMILY N-ACETYLTRANSFERASE"/>
    <property type="match status" value="1"/>
</dbReference>
<evidence type="ECO:0000259" key="2">
    <source>
        <dbReference type="PROSITE" id="PS51186"/>
    </source>
</evidence>
<dbReference type="SUPFAM" id="SSF55729">
    <property type="entry name" value="Acyl-CoA N-acyltransferases (Nat)"/>
    <property type="match status" value="1"/>
</dbReference>
<proteinExistence type="predicted"/>
<organism evidence="3 4">
    <name type="scientific">Parafilimonas terrae</name>
    <dbReference type="NCBI Taxonomy" id="1465490"/>
    <lineage>
        <taxon>Bacteria</taxon>
        <taxon>Pseudomonadati</taxon>
        <taxon>Bacteroidota</taxon>
        <taxon>Chitinophagia</taxon>
        <taxon>Chitinophagales</taxon>
        <taxon>Chitinophagaceae</taxon>
        <taxon>Parafilimonas</taxon>
    </lineage>
</organism>
<evidence type="ECO:0000256" key="1">
    <source>
        <dbReference type="ARBA" id="ARBA00022679"/>
    </source>
</evidence>
<evidence type="ECO:0000313" key="4">
    <source>
        <dbReference type="Proteomes" id="UP000199031"/>
    </source>
</evidence>
<dbReference type="PROSITE" id="PS51186">
    <property type="entry name" value="GNAT"/>
    <property type="match status" value="1"/>
</dbReference>
<dbReference type="OrthoDB" id="9792929at2"/>